<dbReference type="PANTHER" id="PTHR40761">
    <property type="entry name" value="CONSERVED INTEGRAL MEMBRANE ALANINE VALINE AND LEUCINE RICH PROTEIN-RELATED"/>
    <property type="match status" value="1"/>
</dbReference>
<keyword evidence="1" id="KW-1133">Transmembrane helix</keyword>
<evidence type="ECO:0008006" key="4">
    <source>
        <dbReference type="Google" id="ProtNLM"/>
    </source>
</evidence>
<feature type="transmembrane region" description="Helical" evidence="1">
    <location>
        <begin position="190"/>
        <end position="210"/>
    </location>
</feature>
<evidence type="ECO:0000313" key="3">
    <source>
        <dbReference type="Proteomes" id="UP001156441"/>
    </source>
</evidence>
<dbReference type="EMBL" id="JAFFZE010000004">
    <property type="protein sequence ID" value="MCT2581989.1"/>
    <property type="molecule type" value="Genomic_DNA"/>
</dbReference>
<name>A0ABT2J308_9PSEU</name>
<reference evidence="2 3" key="1">
    <citation type="submission" date="2021-02" db="EMBL/GenBank/DDBJ databases">
        <title>Actinophytocola xerophila sp. nov., isolated from soil of cotton cropping field.</title>
        <authorList>
            <person name="Huang R."/>
            <person name="Chen X."/>
            <person name="Ge X."/>
            <person name="Liu W."/>
        </authorList>
    </citation>
    <scope>NUCLEOTIDE SEQUENCE [LARGE SCALE GENOMIC DNA]</scope>
    <source>
        <strain evidence="2 3">S1-96</strain>
    </source>
</reference>
<keyword evidence="3" id="KW-1185">Reference proteome</keyword>
<protein>
    <recommendedName>
        <fullName evidence="4">DMT family transporter</fullName>
    </recommendedName>
</protein>
<dbReference type="PANTHER" id="PTHR40761:SF1">
    <property type="entry name" value="CONSERVED INTEGRAL MEMBRANE ALANINE VALINE AND LEUCINE RICH PROTEIN-RELATED"/>
    <property type="match status" value="1"/>
</dbReference>
<sequence length="282" mass="28135">MPGQVELAVSTVAYATGIVVQTVAARRAYRDRGGAGLGLLARLAADPLYLLGFAGQATGFAFAFLARAELPLYLVQAATCGAVGLATAFGALALGWRVRTSELLMLVVLAAGIVLLASASAPAIAHDIPVGPGLALLGLPLLVGVAVVRAGRTGSPVSLAVLAGAAFAVVAISSRSIADEPLTTLPLNPLAWLTILAALLGQACLATALARGSATSTVATMDAVTMVVTSVVGILALGDRIVPGREWEVGLGLGLVVAGVLVLGFAPRFAVAGEARSAREAA</sequence>
<keyword evidence="1" id="KW-0812">Transmembrane</keyword>
<keyword evidence="1" id="KW-0472">Membrane</keyword>
<feature type="transmembrane region" description="Helical" evidence="1">
    <location>
        <begin position="217"/>
        <end position="237"/>
    </location>
</feature>
<organism evidence="2 3">
    <name type="scientific">Actinophytocola gossypii</name>
    <dbReference type="NCBI Taxonomy" id="2812003"/>
    <lineage>
        <taxon>Bacteria</taxon>
        <taxon>Bacillati</taxon>
        <taxon>Actinomycetota</taxon>
        <taxon>Actinomycetes</taxon>
        <taxon>Pseudonocardiales</taxon>
        <taxon>Pseudonocardiaceae</taxon>
    </lineage>
</organism>
<dbReference type="InterPro" id="IPR037185">
    <property type="entry name" value="EmrE-like"/>
</dbReference>
<evidence type="ECO:0000256" key="1">
    <source>
        <dbReference type="SAM" id="Phobius"/>
    </source>
</evidence>
<feature type="transmembrane region" description="Helical" evidence="1">
    <location>
        <begin position="130"/>
        <end position="150"/>
    </location>
</feature>
<feature type="transmembrane region" description="Helical" evidence="1">
    <location>
        <begin position="157"/>
        <end position="178"/>
    </location>
</feature>
<dbReference type="RefSeq" id="WP_260189344.1">
    <property type="nucleotide sequence ID" value="NZ_JAFFZE010000004.1"/>
</dbReference>
<dbReference type="SUPFAM" id="SSF103481">
    <property type="entry name" value="Multidrug resistance efflux transporter EmrE"/>
    <property type="match status" value="1"/>
</dbReference>
<feature type="transmembrane region" description="Helical" evidence="1">
    <location>
        <begin position="72"/>
        <end position="96"/>
    </location>
</feature>
<evidence type="ECO:0000313" key="2">
    <source>
        <dbReference type="EMBL" id="MCT2581989.1"/>
    </source>
</evidence>
<dbReference type="Proteomes" id="UP001156441">
    <property type="component" value="Unassembled WGS sequence"/>
</dbReference>
<comment type="caution">
    <text evidence="2">The sequence shown here is derived from an EMBL/GenBank/DDBJ whole genome shotgun (WGS) entry which is preliminary data.</text>
</comment>
<proteinExistence type="predicted"/>
<accession>A0ABT2J308</accession>
<feature type="transmembrane region" description="Helical" evidence="1">
    <location>
        <begin position="48"/>
        <end position="66"/>
    </location>
</feature>
<feature type="transmembrane region" description="Helical" evidence="1">
    <location>
        <begin position="103"/>
        <end position="124"/>
    </location>
</feature>
<feature type="transmembrane region" description="Helical" evidence="1">
    <location>
        <begin position="249"/>
        <end position="271"/>
    </location>
</feature>
<gene>
    <name evidence="2" type="ORF">JT362_02490</name>
</gene>